<keyword evidence="1" id="KW-0378">Hydrolase</keyword>
<dbReference type="Pfam" id="PF13091">
    <property type="entry name" value="PLDc_2"/>
    <property type="match status" value="1"/>
</dbReference>
<dbReference type="InterPro" id="IPR050496">
    <property type="entry name" value="SNF2_RAD54_helicase_repair"/>
</dbReference>
<dbReference type="InterPro" id="IPR049730">
    <property type="entry name" value="SNF2/RAD54-like_C"/>
</dbReference>
<feature type="domain" description="Helicase ATP-binding" evidence="2">
    <location>
        <begin position="375"/>
        <end position="547"/>
    </location>
</feature>
<dbReference type="Gene3D" id="3.40.50.10810">
    <property type="entry name" value="Tandem AAA-ATPase domain"/>
    <property type="match status" value="1"/>
</dbReference>
<proteinExistence type="predicted"/>
<dbReference type="AlphaFoldDB" id="A0AAD2Y9D2"/>
<dbReference type="EMBL" id="ALJO01000012">
    <property type="protein sequence ID" value="EJP24524.1"/>
    <property type="molecule type" value="Genomic_DNA"/>
</dbReference>
<protein>
    <submittedName>
        <fullName evidence="3">Type III restriction enzyme, res subunit</fullName>
    </submittedName>
</protein>
<dbReference type="InterPro" id="IPR027417">
    <property type="entry name" value="P-loop_NTPase"/>
</dbReference>
<dbReference type="PROSITE" id="PS51192">
    <property type="entry name" value="HELICASE_ATP_BIND_1"/>
    <property type="match status" value="1"/>
</dbReference>
<evidence type="ECO:0000313" key="4">
    <source>
        <dbReference type="Proteomes" id="UP000006614"/>
    </source>
</evidence>
<dbReference type="InterPro" id="IPR014001">
    <property type="entry name" value="Helicase_ATP-bd"/>
</dbReference>
<dbReference type="Proteomes" id="UP000006614">
    <property type="component" value="Unassembled WGS sequence"/>
</dbReference>
<dbReference type="SMART" id="SM00487">
    <property type="entry name" value="DEXDc"/>
    <property type="match status" value="1"/>
</dbReference>
<dbReference type="InterPro" id="IPR038718">
    <property type="entry name" value="SNF2-like_sf"/>
</dbReference>
<evidence type="ECO:0000313" key="3">
    <source>
        <dbReference type="EMBL" id="EJP24524.1"/>
    </source>
</evidence>
<dbReference type="PANTHER" id="PTHR45629:SF7">
    <property type="entry name" value="DNA EXCISION REPAIR PROTEIN ERCC-6-RELATED"/>
    <property type="match status" value="1"/>
</dbReference>
<gene>
    <name evidence="3" type="ORF">HMPREF1126_1006</name>
</gene>
<dbReference type="SMART" id="SM00490">
    <property type="entry name" value="HELICc"/>
    <property type="match status" value="1"/>
</dbReference>
<dbReference type="InterPro" id="IPR001650">
    <property type="entry name" value="Helicase_C-like"/>
</dbReference>
<dbReference type="Pfam" id="PF00176">
    <property type="entry name" value="SNF2-rel_dom"/>
    <property type="match status" value="1"/>
</dbReference>
<sequence length="886" mass="102730">MSFSQKVKNKLQPTYRSNTLVQDFYEPALSEASVYKRVSAYFSNEGLELYSNGIDKLFKSGGRAQFIISTDISEEDFNKIQEGYEIKKSVEMLSGQLQKMILNEETKQKLGNLAFMIAHGRAEIRFALIPTGRGIFHDKFGLIESDNDIIFFNGSVNETRNGLELNYESISVDVSWDTSEYVKERIKTNECRFNRLWENEEFDVVTVEATDIVYSEIKKYQSYAMMNEKKVTSNFVGVSFYLKDSHTVYREDSSIEQITNSDRYLKPNSDLSVKYFESDNSTIKPEFSYRDVNHIIEVTRKRCDRKNIAVEVSEEVSKFIQDNCYSIEKYKQLGKYLKSPNNLCINGEQERFEEFSKIVSSEVTRPFKALQLSAAFYEYRMARAANFSVPGSGKTSMILAVFAFLNSKEAQDEYVDKLLVISPINAFNSWKEEFQTVFGDKKELKSIDSQNSKNFNHDLSICWGVTNLVLVNYESLSKYEQKLRELITSETMIVFDEVHRIKNPNGKRAQSALNLVQFAKFKFVLTGTPIPNSYMDIYNFLHLLYGNEYNAFFQWSLDELKAPSIRKIEEINESLYPFFWRINKNDLGVPKPDSDYFIIEAASAEQRELAESIYYNEKSSLARLIRLIQASTNPELLTKEITYTSMGFEDGEESDVIEVLKEEFEQELKNYSVSAIKEAKAYSAYDFSSMLSPKFEAGIRKIQELVLDGKKVIVWAIFVDTMKKIQRRLQNMGINTHLVYGGTDVSERQNLIDSFKNGSTMVMVSNPQTLGEAVSLHETVHDAVYFEYNFNLTFMLQSRDRIHRLGLPRNQYTRYYYLQTKSEDKDSGFAGYIDEQIYDRLKKKEKQMYGAIDNNTLTIEFSENEIKEAIKIIDEERTRIQNNRKI</sequence>
<dbReference type="InterPro" id="IPR000330">
    <property type="entry name" value="SNF2_N"/>
</dbReference>
<dbReference type="InterPro" id="IPR025202">
    <property type="entry name" value="PLD-like_dom"/>
</dbReference>
<organism evidence="3 4">
    <name type="scientific">Streptococcus anginosus SK1138</name>
    <dbReference type="NCBI Taxonomy" id="1161422"/>
    <lineage>
        <taxon>Bacteria</taxon>
        <taxon>Bacillati</taxon>
        <taxon>Bacillota</taxon>
        <taxon>Bacilli</taxon>
        <taxon>Lactobacillales</taxon>
        <taxon>Streptococcaceae</taxon>
        <taxon>Streptococcus</taxon>
        <taxon>Streptococcus anginosus group</taxon>
    </lineage>
</organism>
<dbReference type="CDD" id="cd09179">
    <property type="entry name" value="PLDc_N_DEXD_a"/>
    <property type="match status" value="1"/>
</dbReference>
<dbReference type="GO" id="GO:0005524">
    <property type="term" value="F:ATP binding"/>
    <property type="evidence" value="ECO:0007669"/>
    <property type="project" value="InterPro"/>
</dbReference>
<dbReference type="SUPFAM" id="SSF52540">
    <property type="entry name" value="P-loop containing nucleoside triphosphate hydrolases"/>
    <property type="match status" value="2"/>
</dbReference>
<dbReference type="Gene3D" id="3.40.50.300">
    <property type="entry name" value="P-loop containing nucleotide triphosphate hydrolases"/>
    <property type="match status" value="1"/>
</dbReference>
<comment type="caution">
    <text evidence="3">The sequence shown here is derived from an EMBL/GenBank/DDBJ whole genome shotgun (WGS) entry which is preliminary data.</text>
</comment>
<dbReference type="CDD" id="cd18793">
    <property type="entry name" value="SF2_C_SNF"/>
    <property type="match status" value="1"/>
</dbReference>
<dbReference type="Pfam" id="PF00271">
    <property type="entry name" value="Helicase_C"/>
    <property type="match status" value="1"/>
</dbReference>
<evidence type="ECO:0000259" key="2">
    <source>
        <dbReference type="PROSITE" id="PS51192"/>
    </source>
</evidence>
<name>A0AAD2Y9D2_STRAP</name>
<dbReference type="Gene3D" id="3.30.870.10">
    <property type="entry name" value="Endonuclease Chain A"/>
    <property type="match status" value="1"/>
</dbReference>
<dbReference type="PANTHER" id="PTHR45629">
    <property type="entry name" value="SNF2/RAD54 FAMILY MEMBER"/>
    <property type="match status" value="1"/>
</dbReference>
<reference evidence="3 4" key="1">
    <citation type="submission" date="2012-07" db="EMBL/GenBank/DDBJ databases">
        <authorList>
            <person name="Durkin A.S."/>
            <person name="McCorrison J."/>
            <person name="Torralba M."/>
            <person name="Gillis M."/>
            <person name="Methe B."/>
            <person name="Sutton G."/>
            <person name="Nelson K.E."/>
        </authorList>
    </citation>
    <scope>NUCLEOTIDE SEQUENCE [LARGE SCALE GENOMIC DNA]</scope>
    <source>
        <strain evidence="3 4">SK1138</strain>
    </source>
</reference>
<dbReference type="RefSeq" id="WP_003043639.1">
    <property type="nucleotide sequence ID" value="NZ_ALJO01000012.1"/>
</dbReference>
<accession>A0AAD2Y9D2</accession>
<dbReference type="GO" id="GO:0016787">
    <property type="term" value="F:hydrolase activity"/>
    <property type="evidence" value="ECO:0007669"/>
    <property type="project" value="UniProtKB-KW"/>
</dbReference>
<evidence type="ECO:0000256" key="1">
    <source>
        <dbReference type="ARBA" id="ARBA00022801"/>
    </source>
</evidence>